<proteinExistence type="predicted"/>
<evidence type="ECO:0000256" key="5">
    <source>
        <dbReference type="ARBA" id="ARBA00049880"/>
    </source>
</evidence>
<keyword evidence="1" id="KW-0678">Repressor</keyword>
<evidence type="ECO:0000313" key="7">
    <source>
        <dbReference type="EMBL" id="MER2248331.1"/>
    </source>
</evidence>
<keyword evidence="8" id="KW-1185">Reference proteome</keyword>
<keyword evidence="2" id="KW-1277">Toxin-antitoxin system</keyword>
<organism evidence="7 8">
    <name type="scientific">Methylorubrum podarium</name>
    <dbReference type="NCBI Taxonomy" id="200476"/>
    <lineage>
        <taxon>Bacteria</taxon>
        <taxon>Pseudomonadati</taxon>
        <taxon>Pseudomonadota</taxon>
        <taxon>Alphaproteobacteria</taxon>
        <taxon>Hyphomicrobiales</taxon>
        <taxon>Methylobacteriaceae</taxon>
        <taxon>Methylorubrum</taxon>
    </lineage>
</organism>
<feature type="domain" description="N-acetyltransferase" evidence="6">
    <location>
        <begin position="35"/>
        <end position="149"/>
    </location>
</feature>
<keyword evidence="4" id="KW-0012">Acyltransferase</keyword>
<dbReference type="Gene3D" id="3.40.630.30">
    <property type="match status" value="1"/>
</dbReference>
<dbReference type="SUPFAM" id="SSF55729">
    <property type="entry name" value="Acyl-CoA N-acyltransferases (Nat)"/>
    <property type="match status" value="1"/>
</dbReference>
<protein>
    <submittedName>
        <fullName evidence="7">GNAT family N-acetyltransferase</fullName>
    </submittedName>
</protein>
<keyword evidence="3" id="KW-0808">Transferase</keyword>
<evidence type="ECO:0000256" key="4">
    <source>
        <dbReference type="ARBA" id="ARBA00023315"/>
    </source>
</evidence>
<comment type="catalytic activity">
    <reaction evidence="5">
        <text>glycyl-tRNA(Gly) + acetyl-CoA = N-acetylglycyl-tRNA(Gly) + CoA + H(+)</text>
        <dbReference type="Rhea" id="RHEA:81867"/>
        <dbReference type="Rhea" id="RHEA-COMP:9683"/>
        <dbReference type="Rhea" id="RHEA-COMP:19766"/>
        <dbReference type="ChEBI" id="CHEBI:15378"/>
        <dbReference type="ChEBI" id="CHEBI:57287"/>
        <dbReference type="ChEBI" id="CHEBI:57288"/>
        <dbReference type="ChEBI" id="CHEBI:78522"/>
        <dbReference type="ChEBI" id="CHEBI:232036"/>
    </reaction>
</comment>
<dbReference type="PANTHER" id="PTHR36449">
    <property type="entry name" value="ACETYLTRANSFERASE-RELATED"/>
    <property type="match status" value="1"/>
</dbReference>
<comment type="caution">
    <text evidence="7">The sequence shown here is derived from an EMBL/GenBank/DDBJ whole genome shotgun (WGS) entry which is preliminary data.</text>
</comment>
<evidence type="ECO:0000256" key="2">
    <source>
        <dbReference type="ARBA" id="ARBA00022649"/>
    </source>
</evidence>
<dbReference type="EMBL" id="JBELQE010000005">
    <property type="protein sequence ID" value="MER2248331.1"/>
    <property type="molecule type" value="Genomic_DNA"/>
</dbReference>
<dbReference type="Pfam" id="PF00583">
    <property type="entry name" value="Acetyltransf_1"/>
    <property type="match status" value="1"/>
</dbReference>
<evidence type="ECO:0000313" key="8">
    <source>
        <dbReference type="Proteomes" id="UP001480955"/>
    </source>
</evidence>
<evidence type="ECO:0000256" key="3">
    <source>
        <dbReference type="ARBA" id="ARBA00022679"/>
    </source>
</evidence>
<evidence type="ECO:0000256" key="1">
    <source>
        <dbReference type="ARBA" id="ARBA00022491"/>
    </source>
</evidence>
<gene>
    <name evidence="7" type="ORF">ABS772_00245</name>
</gene>
<evidence type="ECO:0000259" key="6">
    <source>
        <dbReference type="Pfam" id="PF00583"/>
    </source>
</evidence>
<accession>A0ABV1QG18</accession>
<sequence>MAEIAGGPERPGSSLSAPVPLSAQHDLSAFDCGEPTLDDWLRHRALKNESRFSRTYVVCEDNRVVAYCCISAGSVARTDAPGKLRRNAPDTIPVSVIGRLAVTRECAGRGLGADILADALRRIALASQSIGIAAVLVHAKDDAARRFYLNCAEFIEYPEDSRTLFLPIETVLAAFG</sequence>
<dbReference type="InterPro" id="IPR000182">
    <property type="entry name" value="GNAT_dom"/>
</dbReference>
<name>A0ABV1QG18_9HYPH</name>
<dbReference type="RefSeq" id="WP_350391605.1">
    <property type="nucleotide sequence ID" value="NZ_JBELQE010000005.1"/>
</dbReference>
<dbReference type="InterPro" id="IPR016181">
    <property type="entry name" value="Acyl_CoA_acyltransferase"/>
</dbReference>
<reference evidence="7 8" key="1">
    <citation type="submission" date="2024-06" db="EMBL/GenBank/DDBJ databases">
        <authorList>
            <person name="Campbell A.G."/>
        </authorList>
    </citation>
    <scope>NUCLEOTIDE SEQUENCE [LARGE SCALE GENOMIC DNA]</scope>
    <source>
        <strain evidence="7 8">EM12</strain>
    </source>
</reference>
<dbReference type="PANTHER" id="PTHR36449:SF1">
    <property type="entry name" value="ACETYLTRANSFERASE"/>
    <property type="match status" value="1"/>
</dbReference>
<dbReference type="Proteomes" id="UP001480955">
    <property type="component" value="Unassembled WGS sequence"/>
</dbReference>